<proteinExistence type="predicted"/>
<accession>A0A6C0BJD4</accession>
<evidence type="ECO:0008006" key="2">
    <source>
        <dbReference type="Google" id="ProtNLM"/>
    </source>
</evidence>
<evidence type="ECO:0000313" key="1">
    <source>
        <dbReference type="EMBL" id="QHS92465.1"/>
    </source>
</evidence>
<name>A0A6C0BJD4_9ZZZZ</name>
<reference evidence="1" key="1">
    <citation type="journal article" date="2020" name="Nature">
        <title>Giant virus diversity and host interactions through global metagenomics.</title>
        <authorList>
            <person name="Schulz F."/>
            <person name="Roux S."/>
            <person name="Paez-Espino D."/>
            <person name="Jungbluth S."/>
            <person name="Walsh D.A."/>
            <person name="Denef V.J."/>
            <person name="McMahon K.D."/>
            <person name="Konstantinidis K.T."/>
            <person name="Eloe-Fadrosh E.A."/>
            <person name="Kyrpides N.C."/>
            <person name="Woyke T."/>
        </authorList>
    </citation>
    <scope>NUCLEOTIDE SEQUENCE</scope>
    <source>
        <strain evidence="1">GVMAG-M-3300014204-73</strain>
    </source>
</reference>
<dbReference type="SUPFAM" id="SSF53756">
    <property type="entry name" value="UDP-Glycosyltransferase/glycogen phosphorylase"/>
    <property type="match status" value="1"/>
</dbReference>
<dbReference type="AlphaFoldDB" id="A0A6C0BJD4"/>
<protein>
    <recommendedName>
        <fullName evidence="2">Glycosyl transferase family 1 domain-containing protein</fullName>
    </recommendedName>
</protein>
<organism evidence="1">
    <name type="scientific">viral metagenome</name>
    <dbReference type="NCBI Taxonomy" id="1070528"/>
    <lineage>
        <taxon>unclassified sequences</taxon>
        <taxon>metagenomes</taxon>
        <taxon>organismal metagenomes</taxon>
    </lineage>
</organism>
<dbReference type="Gene3D" id="3.40.50.2000">
    <property type="entry name" value="Glycogen Phosphorylase B"/>
    <property type="match status" value="1"/>
</dbReference>
<dbReference type="EMBL" id="MN739179">
    <property type="protein sequence ID" value="QHS92465.1"/>
    <property type="molecule type" value="Genomic_DNA"/>
</dbReference>
<sequence length="785" mass="90300">MDVVNRSELIRSTTRARDQKIADLQSWRISLLTGDPSQITVDEYQKHQDQVTQLNKDLTTLKSGFSLGEKITPGPDVFPQLLSLLTDIFAQKVEYYQHKTLLPPLTDKLYLCFLDLEPRTEYSQQFRNLWNQLRIHVEAVPSLASPIELPDLIKETQTADNLRQQYLQSRLGREMSLAENDAVDQFRSYDYQLREIITSLETALRDRSRPDWNLVNFQHYFWVEELHALNRAFQHKRQELTTYRLTKQYVLAQPAEPVTPLSAPPVSPFTRAMSKLTCRFLVRSIESGVGGDVSVYRPFFQESYLVNVNKDANDGKKMDLNFYMEMPFEQYLDQAKINLVMPNYEYLLRESTKEKTVDLLRKIHYMVCKTQITVEYCQKFKDQYQLPYEIIYTKHTSPVTSLDQMVDLPERDQIAWLHAAGKSNWKQTDTVLQAWAKHPEWPPLTVTCRKECINNPYLKEGNLETNQLHVIQQIISGITKKHTPVNLANIHVMEYADDLNSLQYQIMNHVCPSIVEGYGHYLNEARAYGCFIVTSDYPPMNELITPNNGFLIHCTQTLPKPKSPDVNLCIISVADFETAMNLAFQIPLEKRQELGQQAQLDYLNDTQFFKQKLTSLLTEIETKLYPSRRKIPILIKTTPQPKMVVKPAPTLVPVPMQPVRKLVVKPKPTTPLVSAPVVPTPVVPTPVVPTPTLVSTGFNAVTFKQVHDTIVEKKPECTPFTYEIISPVIAALQMNHVENNYGSVRAFLTKQRKDKIPIFLQLRDVGVAETTTASYVSQIYKHVHV</sequence>